<keyword evidence="3" id="KW-1185">Reference proteome</keyword>
<dbReference type="InParanoid" id="C1F552"/>
<dbReference type="KEGG" id="aca:ACP_3139"/>
<dbReference type="HOGENOM" id="CLU_1048356_0_0_0"/>
<dbReference type="Pfam" id="PF14279">
    <property type="entry name" value="HNH_5"/>
    <property type="match status" value="1"/>
</dbReference>
<protein>
    <recommendedName>
        <fullName evidence="1">HNH endonuclease 5 domain-containing protein</fullName>
    </recommendedName>
</protein>
<dbReference type="OrthoDB" id="346241at2"/>
<evidence type="ECO:0000313" key="3">
    <source>
        <dbReference type="Proteomes" id="UP000002207"/>
    </source>
</evidence>
<name>C1F552_ACIC5</name>
<reference evidence="2 3" key="1">
    <citation type="journal article" date="2009" name="Appl. Environ. Microbiol.">
        <title>Three genomes from the phylum Acidobacteria provide insight into the lifestyles of these microorganisms in soils.</title>
        <authorList>
            <person name="Ward N.L."/>
            <person name="Challacombe J.F."/>
            <person name="Janssen P.H."/>
            <person name="Henrissat B."/>
            <person name="Coutinho P.M."/>
            <person name="Wu M."/>
            <person name="Xie G."/>
            <person name="Haft D.H."/>
            <person name="Sait M."/>
            <person name="Badger J."/>
            <person name="Barabote R.D."/>
            <person name="Bradley B."/>
            <person name="Brettin T.S."/>
            <person name="Brinkac L.M."/>
            <person name="Bruce D."/>
            <person name="Creasy T."/>
            <person name="Daugherty S.C."/>
            <person name="Davidsen T.M."/>
            <person name="DeBoy R.T."/>
            <person name="Detter J.C."/>
            <person name="Dodson R.J."/>
            <person name="Durkin A.S."/>
            <person name="Ganapathy A."/>
            <person name="Gwinn-Giglio M."/>
            <person name="Han C.S."/>
            <person name="Khouri H."/>
            <person name="Kiss H."/>
            <person name="Kothari S.P."/>
            <person name="Madupu R."/>
            <person name="Nelson K.E."/>
            <person name="Nelson W.C."/>
            <person name="Paulsen I."/>
            <person name="Penn K."/>
            <person name="Ren Q."/>
            <person name="Rosovitz M.J."/>
            <person name="Selengut J.D."/>
            <person name="Shrivastava S."/>
            <person name="Sullivan S.A."/>
            <person name="Tapia R."/>
            <person name="Thompson L.S."/>
            <person name="Watkins K.L."/>
            <person name="Yang Q."/>
            <person name="Yu C."/>
            <person name="Zafar N."/>
            <person name="Zhou L."/>
            <person name="Kuske C.R."/>
        </authorList>
    </citation>
    <scope>NUCLEOTIDE SEQUENCE [LARGE SCALE GENOMIC DNA]</scope>
    <source>
        <strain evidence="3">ATCC 51196 / DSM 11244 / BCRC 80197 / JCM 7670 / NBRC 15755 / NCIMB 13165 / 161</strain>
    </source>
</reference>
<sequence>MTSCLYCGSNGPFSTKEHVIPESLGNDDLILTGEVCDACQRYFGKEVERYVLDKTPLAFWRTFLQIATKKGKLPAVDVGQPSQDKGTIPDRHARHDNIGFAAHDDGSISVDIDDSEMVRAILEGRKTDLKMVLTPKKLHMLGRFLGKVGLGILGIDDPVQARNRRFDGVRRYARYGDFDGLWPIFYYTQGRLRDLRQAVAAAWDGQELEEVHLYSYGLVEVAQTYTLFRFNIGIDNWVICLDDPFPHPAIREAFPGINLRLIWYDEKRSRRTSSAGLHYCW</sequence>
<dbReference type="InterPro" id="IPR029471">
    <property type="entry name" value="HNH_5"/>
</dbReference>
<gene>
    <name evidence="2" type="ordered locus">ACP_3139</name>
</gene>
<organism evidence="2 3">
    <name type="scientific">Acidobacterium capsulatum (strain ATCC 51196 / DSM 11244 / BCRC 80197 / JCM 7670 / NBRC 15755 / NCIMB 13165 / 161)</name>
    <dbReference type="NCBI Taxonomy" id="240015"/>
    <lineage>
        <taxon>Bacteria</taxon>
        <taxon>Pseudomonadati</taxon>
        <taxon>Acidobacteriota</taxon>
        <taxon>Terriglobia</taxon>
        <taxon>Terriglobales</taxon>
        <taxon>Acidobacteriaceae</taxon>
        <taxon>Acidobacterium</taxon>
    </lineage>
</organism>
<evidence type="ECO:0000313" key="2">
    <source>
        <dbReference type="EMBL" id="ACO32722.1"/>
    </source>
</evidence>
<proteinExistence type="predicted"/>
<evidence type="ECO:0000259" key="1">
    <source>
        <dbReference type="Pfam" id="PF14279"/>
    </source>
</evidence>
<dbReference type="eggNOG" id="ENOG5033I4I">
    <property type="taxonomic scope" value="Bacteria"/>
</dbReference>
<feature type="domain" description="HNH endonuclease 5" evidence="1">
    <location>
        <begin position="4"/>
        <end position="51"/>
    </location>
</feature>
<dbReference type="AlphaFoldDB" id="C1F552"/>
<dbReference type="EMBL" id="CP001472">
    <property type="protein sequence ID" value="ACO32722.1"/>
    <property type="molecule type" value="Genomic_DNA"/>
</dbReference>
<dbReference type="RefSeq" id="WP_015898185.1">
    <property type="nucleotide sequence ID" value="NC_012483.1"/>
</dbReference>
<accession>C1F552</accession>
<dbReference type="Proteomes" id="UP000002207">
    <property type="component" value="Chromosome"/>
</dbReference>